<proteinExistence type="predicted"/>
<name>A0A554LKS7_9BACT</name>
<dbReference type="PANTHER" id="PTHR37304">
    <property type="entry name" value="MEMBRANE PROTEIN-RELATED"/>
    <property type="match status" value="1"/>
</dbReference>
<protein>
    <recommendedName>
        <fullName evidence="4">DUF378 domain-containing protein</fullName>
    </recommendedName>
</protein>
<evidence type="ECO:0000313" key="2">
    <source>
        <dbReference type="EMBL" id="TSC93476.1"/>
    </source>
</evidence>
<dbReference type="Proteomes" id="UP000315689">
    <property type="component" value="Unassembled WGS sequence"/>
</dbReference>
<dbReference type="InterPro" id="IPR007211">
    <property type="entry name" value="DUF378"/>
</dbReference>
<dbReference type="Pfam" id="PF04070">
    <property type="entry name" value="DUF378"/>
    <property type="match status" value="1"/>
</dbReference>
<gene>
    <name evidence="2" type="ORF">CEN89_13</name>
</gene>
<evidence type="ECO:0008006" key="4">
    <source>
        <dbReference type="Google" id="ProtNLM"/>
    </source>
</evidence>
<keyword evidence="1" id="KW-0472">Membrane</keyword>
<dbReference type="AlphaFoldDB" id="A0A554LKS7"/>
<feature type="transmembrane region" description="Helical" evidence="1">
    <location>
        <begin position="39"/>
        <end position="61"/>
    </location>
</feature>
<evidence type="ECO:0000313" key="3">
    <source>
        <dbReference type="Proteomes" id="UP000315689"/>
    </source>
</evidence>
<evidence type="ECO:0000256" key="1">
    <source>
        <dbReference type="SAM" id="Phobius"/>
    </source>
</evidence>
<keyword evidence="1" id="KW-1133">Transmembrane helix</keyword>
<dbReference type="EMBL" id="VMGK01000001">
    <property type="protein sequence ID" value="TSC93476.1"/>
    <property type="molecule type" value="Genomic_DNA"/>
</dbReference>
<organism evidence="2 3">
    <name type="scientific">Candidatus Berkelbacteria bacterium Licking1014_7</name>
    <dbReference type="NCBI Taxonomy" id="2017147"/>
    <lineage>
        <taxon>Bacteria</taxon>
        <taxon>Candidatus Berkelbacteria</taxon>
    </lineage>
</organism>
<reference evidence="2 3" key="1">
    <citation type="submission" date="2017-07" db="EMBL/GenBank/DDBJ databases">
        <title>Mechanisms for carbon and nitrogen cycling indicate functional differentiation within the Candidate Phyla Radiation.</title>
        <authorList>
            <person name="Danczak R.E."/>
            <person name="Johnston M.D."/>
            <person name="Kenah C."/>
            <person name="Slattery M."/>
            <person name="Wrighton K.C."/>
            <person name="Wilkins M.J."/>
        </authorList>
    </citation>
    <scope>NUCLEOTIDE SEQUENCE [LARGE SCALE GENOMIC DNA]</scope>
    <source>
        <strain evidence="2">Licking1014_7</strain>
    </source>
</reference>
<sequence>MEVLKKVALVLVIIGALNWGLIGIFQWDLVGAILGGIPVLLRIVYTLVGLSGVLMISGGLAKPEK</sequence>
<dbReference type="PANTHER" id="PTHR37304:SF1">
    <property type="entry name" value="MEMBRANE PROTEIN"/>
    <property type="match status" value="1"/>
</dbReference>
<feature type="transmembrane region" description="Helical" evidence="1">
    <location>
        <begin position="7"/>
        <end position="27"/>
    </location>
</feature>
<comment type="caution">
    <text evidence="2">The sequence shown here is derived from an EMBL/GenBank/DDBJ whole genome shotgun (WGS) entry which is preliminary data.</text>
</comment>
<keyword evidence="1" id="KW-0812">Transmembrane</keyword>
<accession>A0A554LKS7</accession>